<evidence type="ECO:0000256" key="4">
    <source>
        <dbReference type="ARBA" id="ARBA00023136"/>
    </source>
</evidence>
<dbReference type="EMBL" id="AQGV01000012">
    <property type="protein sequence ID" value="MBE0367422.1"/>
    <property type="molecule type" value="Genomic_DNA"/>
</dbReference>
<keyword evidence="8" id="KW-0282">Flagellum</keyword>
<keyword evidence="1 7" id="KW-1003">Cell membrane</keyword>
<dbReference type="Pfam" id="PF04347">
    <property type="entry name" value="FliO"/>
    <property type="match status" value="1"/>
</dbReference>
<keyword evidence="4 7" id="KW-0472">Membrane</keyword>
<protein>
    <recommendedName>
        <fullName evidence="7">Flagellar protein</fullName>
    </recommendedName>
</protein>
<keyword evidence="3 7" id="KW-1133">Transmembrane helix</keyword>
<evidence type="ECO:0000256" key="6">
    <source>
        <dbReference type="ARBA" id="ARBA00037937"/>
    </source>
</evidence>
<evidence type="ECO:0000256" key="2">
    <source>
        <dbReference type="ARBA" id="ARBA00022692"/>
    </source>
</evidence>
<reference evidence="8 9" key="1">
    <citation type="submission" date="2015-03" db="EMBL/GenBank/DDBJ databases">
        <title>Genome sequence of Pseudoalteromonas aurantia.</title>
        <authorList>
            <person name="Xie B.-B."/>
            <person name="Rong J.-C."/>
            <person name="Qin Q.-L."/>
            <person name="Zhang Y.-Z."/>
        </authorList>
    </citation>
    <scope>NUCLEOTIDE SEQUENCE [LARGE SCALE GENOMIC DNA]</scope>
    <source>
        <strain evidence="8 9">208</strain>
    </source>
</reference>
<evidence type="ECO:0000256" key="7">
    <source>
        <dbReference type="RuleBase" id="RU362064"/>
    </source>
</evidence>
<evidence type="ECO:0000313" key="9">
    <source>
        <dbReference type="Proteomes" id="UP000615755"/>
    </source>
</evidence>
<proteinExistence type="inferred from homology"/>
<dbReference type="InterPro" id="IPR022781">
    <property type="entry name" value="Flagellar_biosynth_FliO"/>
</dbReference>
<dbReference type="Proteomes" id="UP000615755">
    <property type="component" value="Unassembled WGS sequence"/>
</dbReference>
<accession>A0ABR9E8V7</accession>
<comment type="subcellular location">
    <subcellularLocation>
        <location evidence="7">Cell membrane</location>
    </subcellularLocation>
    <subcellularLocation>
        <location evidence="7">Bacterial flagellum basal body</location>
    </subcellularLocation>
</comment>
<comment type="caution">
    <text evidence="8">The sequence shown here is derived from an EMBL/GenBank/DDBJ whole genome shotgun (WGS) entry which is preliminary data.</text>
</comment>
<evidence type="ECO:0000313" key="8">
    <source>
        <dbReference type="EMBL" id="MBE0367422.1"/>
    </source>
</evidence>
<keyword evidence="2 7" id="KW-0812">Transmembrane</keyword>
<name>A0ABR9E8V7_9GAMM</name>
<evidence type="ECO:0000256" key="1">
    <source>
        <dbReference type="ARBA" id="ARBA00022475"/>
    </source>
</evidence>
<gene>
    <name evidence="8" type="primary">fliO</name>
    <name evidence="8" type="ORF">PAUR_a0777</name>
</gene>
<organism evidence="8 9">
    <name type="scientific">Pseudoalteromonas aurantia 208</name>
    <dbReference type="NCBI Taxonomy" id="1314867"/>
    <lineage>
        <taxon>Bacteria</taxon>
        <taxon>Pseudomonadati</taxon>
        <taxon>Pseudomonadota</taxon>
        <taxon>Gammaproteobacteria</taxon>
        <taxon>Alteromonadales</taxon>
        <taxon>Pseudoalteromonadaceae</taxon>
        <taxon>Pseudoalteromonas</taxon>
    </lineage>
</organism>
<comment type="similarity">
    <text evidence="6 7">Belongs to the FliO/MopB family.</text>
</comment>
<dbReference type="NCBIfam" id="TIGR03500">
    <property type="entry name" value="FliO_TIGR"/>
    <property type="match status" value="1"/>
</dbReference>
<keyword evidence="9" id="KW-1185">Reference proteome</keyword>
<dbReference type="PANTHER" id="PTHR38766:SF1">
    <property type="entry name" value="FLAGELLAR PROTEIN FLIO"/>
    <property type="match status" value="1"/>
</dbReference>
<dbReference type="PANTHER" id="PTHR38766">
    <property type="entry name" value="FLAGELLAR PROTEIN FLIO"/>
    <property type="match status" value="1"/>
</dbReference>
<keyword evidence="5 7" id="KW-0975">Bacterial flagellum</keyword>
<sequence length="131" mass="14700">MKHFLFAISLYPSVAYTAVQPSGFSSELVSVGLSLLMVLLLIIGLGFFLKKLNPNIGNNTDFKVIRSLPLGTRERLLVIEIDDKQLLLGVTPQNINYLYQLDKPLDEQSSPVFAKELSRFFTPENKNTPND</sequence>
<evidence type="ECO:0000256" key="5">
    <source>
        <dbReference type="ARBA" id="ARBA00023143"/>
    </source>
</evidence>
<dbReference type="InterPro" id="IPR052205">
    <property type="entry name" value="FliO/MopB"/>
</dbReference>
<dbReference type="RefSeq" id="WP_192506855.1">
    <property type="nucleotide sequence ID" value="NZ_AQGV01000012.1"/>
</dbReference>
<evidence type="ECO:0000256" key="3">
    <source>
        <dbReference type="ARBA" id="ARBA00022989"/>
    </source>
</evidence>
<keyword evidence="8" id="KW-0966">Cell projection</keyword>
<feature type="transmembrane region" description="Helical" evidence="7">
    <location>
        <begin position="27"/>
        <end position="49"/>
    </location>
</feature>
<keyword evidence="8" id="KW-0969">Cilium</keyword>